<name>A0A225X402_9STRA</name>
<evidence type="ECO:0000256" key="1">
    <source>
        <dbReference type="SAM" id="MobiDB-lite"/>
    </source>
</evidence>
<dbReference type="AlphaFoldDB" id="A0A225X402"/>
<dbReference type="Proteomes" id="UP000198211">
    <property type="component" value="Unassembled WGS sequence"/>
</dbReference>
<protein>
    <submittedName>
        <fullName evidence="2">Uncharacterized protein</fullName>
    </submittedName>
</protein>
<reference evidence="3" key="1">
    <citation type="submission" date="2017-03" db="EMBL/GenBank/DDBJ databases">
        <title>Phytopthora megakarya and P. palmivora, two closely related causual agents of cacao black pod achieved similar genome size and gene model numbers by different mechanisms.</title>
        <authorList>
            <person name="Ali S."/>
            <person name="Shao J."/>
            <person name="Larry D.J."/>
            <person name="Kronmiller B."/>
            <person name="Shen D."/>
            <person name="Strem M.D."/>
            <person name="Melnick R.L."/>
            <person name="Guiltinan M.J."/>
            <person name="Tyler B.M."/>
            <person name="Meinhardt L.W."/>
            <person name="Bailey B.A."/>
        </authorList>
    </citation>
    <scope>NUCLEOTIDE SEQUENCE [LARGE SCALE GENOMIC DNA]</scope>
    <source>
        <strain evidence="3">zdho120</strain>
    </source>
</reference>
<dbReference type="OrthoDB" id="128139at2759"/>
<sequence length="200" mass="22482">MIGRGTPPPDAFLLPTKRIRNYFPPSIPAFDSGVVHVVVDNATKESLPLQVKEVQKNAKNTPISVGRTPLPDDKPTRARGDESDEDDEYLDEEIERCGRVQQTLELYVAWGILGTDFSQKHKYQGIQWMDYEAYTWFDGKGGGGYLNYSRVYIGDAVTWRELYVACNDVVEKREGRVGFRVVEAFVISTDGTTLKLVVGT</sequence>
<gene>
    <name evidence="2" type="ORF">PHMEG_0001082</name>
</gene>
<comment type="caution">
    <text evidence="2">The sequence shown here is derived from an EMBL/GenBank/DDBJ whole genome shotgun (WGS) entry which is preliminary data.</text>
</comment>
<feature type="compositionally biased region" description="Basic and acidic residues" evidence="1">
    <location>
        <begin position="70"/>
        <end position="81"/>
    </location>
</feature>
<organism evidence="2 3">
    <name type="scientific">Phytophthora megakarya</name>
    <dbReference type="NCBI Taxonomy" id="4795"/>
    <lineage>
        <taxon>Eukaryota</taxon>
        <taxon>Sar</taxon>
        <taxon>Stramenopiles</taxon>
        <taxon>Oomycota</taxon>
        <taxon>Peronosporomycetes</taxon>
        <taxon>Peronosporales</taxon>
        <taxon>Peronosporaceae</taxon>
        <taxon>Phytophthora</taxon>
    </lineage>
</organism>
<evidence type="ECO:0000313" key="3">
    <source>
        <dbReference type="Proteomes" id="UP000198211"/>
    </source>
</evidence>
<evidence type="ECO:0000313" key="2">
    <source>
        <dbReference type="EMBL" id="OWZ23949.1"/>
    </source>
</evidence>
<proteinExistence type="predicted"/>
<keyword evidence="3" id="KW-1185">Reference proteome</keyword>
<dbReference type="EMBL" id="NBNE01000035">
    <property type="protein sequence ID" value="OWZ23949.1"/>
    <property type="molecule type" value="Genomic_DNA"/>
</dbReference>
<feature type="region of interest" description="Disordered" evidence="1">
    <location>
        <begin position="58"/>
        <end position="88"/>
    </location>
</feature>
<accession>A0A225X402</accession>